<protein>
    <recommendedName>
        <fullName evidence="6">S-protein homolog</fullName>
    </recommendedName>
</protein>
<evidence type="ECO:0000256" key="2">
    <source>
        <dbReference type="ARBA" id="ARBA00005581"/>
    </source>
</evidence>
<accession>A0ABD3DHU2</accession>
<dbReference type="EMBL" id="JAVIJP010000016">
    <property type="protein sequence ID" value="KAL3641870.1"/>
    <property type="molecule type" value="Genomic_DNA"/>
</dbReference>
<evidence type="ECO:0000256" key="5">
    <source>
        <dbReference type="ARBA" id="ARBA00022729"/>
    </source>
</evidence>
<dbReference type="Pfam" id="PF05938">
    <property type="entry name" value="Self-incomp_S1"/>
    <property type="match status" value="1"/>
</dbReference>
<dbReference type="PANTHER" id="PTHR31232:SF164">
    <property type="entry name" value="S-PROTEIN HOMOLOG"/>
    <property type="match status" value="1"/>
</dbReference>
<gene>
    <name evidence="7" type="ORF">CASFOL_012685</name>
</gene>
<reference evidence="8" key="1">
    <citation type="journal article" date="2024" name="IScience">
        <title>Strigolactones Initiate the Formation of Haustorium-like Structures in Castilleja.</title>
        <authorList>
            <person name="Buerger M."/>
            <person name="Peterson D."/>
            <person name="Chory J."/>
        </authorList>
    </citation>
    <scope>NUCLEOTIDE SEQUENCE [LARGE SCALE GENOMIC DNA]</scope>
</reference>
<keyword evidence="4 6" id="KW-0964">Secreted</keyword>
<organism evidence="7 8">
    <name type="scientific">Castilleja foliolosa</name>
    <dbReference type="NCBI Taxonomy" id="1961234"/>
    <lineage>
        <taxon>Eukaryota</taxon>
        <taxon>Viridiplantae</taxon>
        <taxon>Streptophyta</taxon>
        <taxon>Embryophyta</taxon>
        <taxon>Tracheophyta</taxon>
        <taxon>Spermatophyta</taxon>
        <taxon>Magnoliopsida</taxon>
        <taxon>eudicotyledons</taxon>
        <taxon>Gunneridae</taxon>
        <taxon>Pentapetalae</taxon>
        <taxon>asterids</taxon>
        <taxon>lamiids</taxon>
        <taxon>Lamiales</taxon>
        <taxon>Orobanchaceae</taxon>
        <taxon>Pedicularideae</taxon>
        <taxon>Castillejinae</taxon>
        <taxon>Castilleja</taxon>
    </lineage>
</organism>
<evidence type="ECO:0000256" key="3">
    <source>
        <dbReference type="ARBA" id="ARBA00022471"/>
    </source>
</evidence>
<proteinExistence type="inferred from homology"/>
<comment type="subcellular location">
    <subcellularLocation>
        <location evidence="1 6">Secreted</location>
    </subcellularLocation>
</comment>
<name>A0ABD3DHU2_9LAMI</name>
<dbReference type="InterPro" id="IPR010264">
    <property type="entry name" value="Self-incomp_S1"/>
</dbReference>
<keyword evidence="8" id="KW-1185">Reference proteome</keyword>
<evidence type="ECO:0000256" key="4">
    <source>
        <dbReference type="ARBA" id="ARBA00022525"/>
    </source>
</evidence>
<comment type="similarity">
    <text evidence="2 6">Belongs to the plant self-incompatibility (S1) protein family.</text>
</comment>
<evidence type="ECO:0000313" key="7">
    <source>
        <dbReference type="EMBL" id="KAL3641870.1"/>
    </source>
</evidence>
<sequence length="137" mass="15951">MFTKSTIIYIALSFVLFAYLFQEADSCFLYYKLHVNIYNNLPPIEPPLSVHCKSKDDDLGNHTLTRNQTWGFSFCLKLFSTLFWCDLYCDGLSLNMVAYDAKWDYNPCKKGNCTWTIDAYGAKLPKGEMIYWNRPPP</sequence>
<evidence type="ECO:0000313" key="8">
    <source>
        <dbReference type="Proteomes" id="UP001632038"/>
    </source>
</evidence>
<comment type="caution">
    <text evidence="7">The sequence shown here is derived from an EMBL/GenBank/DDBJ whole genome shotgun (WGS) entry which is preliminary data.</text>
</comment>
<feature type="signal peptide" evidence="6">
    <location>
        <begin position="1"/>
        <end position="26"/>
    </location>
</feature>
<keyword evidence="5 6" id="KW-0732">Signal</keyword>
<evidence type="ECO:0000256" key="1">
    <source>
        <dbReference type="ARBA" id="ARBA00004613"/>
    </source>
</evidence>
<dbReference type="Proteomes" id="UP001632038">
    <property type="component" value="Unassembled WGS sequence"/>
</dbReference>
<feature type="chain" id="PRO_5044530240" description="S-protein homolog" evidence="6">
    <location>
        <begin position="27"/>
        <end position="137"/>
    </location>
</feature>
<dbReference type="GO" id="GO:0060320">
    <property type="term" value="P:rejection of self pollen"/>
    <property type="evidence" value="ECO:0007669"/>
    <property type="project" value="UniProtKB-KW"/>
</dbReference>
<dbReference type="AlphaFoldDB" id="A0ABD3DHU2"/>
<dbReference type="GO" id="GO:0005576">
    <property type="term" value="C:extracellular region"/>
    <property type="evidence" value="ECO:0007669"/>
    <property type="project" value="UniProtKB-SubCell"/>
</dbReference>
<evidence type="ECO:0000256" key="6">
    <source>
        <dbReference type="RuleBase" id="RU367044"/>
    </source>
</evidence>
<dbReference type="PANTHER" id="PTHR31232">
    <property type="match status" value="1"/>
</dbReference>
<keyword evidence="3 6" id="KW-0713">Self-incompatibility</keyword>